<dbReference type="AlphaFoldDB" id="A0A2H0LRE7"/>
<comment type="caution">
    <text evidence="2">The sequence shown here is derived from an EMBL/GenBank/DDBJ whole genome shotgun (WGS) entry which is preliminary data.</text>
</comment>
<dbReference type="InterPro" id="IPR029058">
    <property type="entry name" value="AB_hydrolase_fold"/>
</dbReference>
<dbReference type="PANTHER" id="PTHR12277:SF81">
    <property type="entry name" value="PROTEIN ABHD13"/>
    <property type="match status" value="1"/>
</dbReference>
<keyword evidence="2" id="KW-0378">Hydrolase</keyword>
<sequence>MKILTLIQVMIASLIFFPARDYTQLPSAYRLAYEEVRCQAADGTQLYGWFMPAAESRATIYFLHGNAGNISDRLYKTEGWVKRGYSVFLLDYRSYGQSKGSITSENDIYQDAEAGLAWLRNEKKTALSDLIIYGESIGSAPALYLAVKRNFKALILESPFTSLADVAKIHYPFVPSFLLRQFQFNNLERLRQIHTPVIILHGIQDGICPYRMGETLFREAPQPKELVSVPEGRHNDLYELLGADFFDKPIRFMVQSAGSSS</sequence>
<gene>
    <name evidence="2" type="ORF">COV74_02390</name>
</gene>
<evidence type="ECO:0000313" key="3">
    <source>
        <dbReference type="Proteomes" id="UP000230859"/>
    </source>
</evidence>
<organism evidence="2 3">
    <name type="scientific">Candidatus Abzuiibacterium crystallinum</name>
    <dbReference type="NCBI Taxonomy" id="1974748"/>
    <lineage>
        <taxon>Bacteria</taxon>
        <taxon>Pseudomonadati</taxon>
        <taxon>Candidatus Omnitrophota</taxon>
        <taxon>Candidatus Abzuiibacterium</taxon>
    </lineage>
</organism>
<dbReference type="EMBL" id="PCVY01000022">
    <property type="protein sequence ID" value="PIQ87013.1"/>
    <property type="molecule type" value="Genomic_DNA"/>
</dbReference>
<dbReference type="Gene3D" id="3.40.50.1820">
    <property type="entry name" value="alpha/beta hydrolase"/>
    <property type="match status" value="1"/>
</dbReference>
<dbReference type="GO" id="GO:0016787">
    <property type="term" value="F:hydrolase activity"/>
    <property type="evidence" value="ECO:0007669"/>
    <property type="project" value="UniProtKB-KW"/>
</dbReference>
<dbReference type="Proteomes" id="UP000230859">
    <property type="component" value="Unassembled WGS sequence"/>
</dbReference>
<dbReference type="Pfam" id="PF12146">
    <property type="entry name" value="Hydrolase_4"/>
    <property type="match status" value="1"/>
</dbReference>
<accession>A0A2H0LRE7</accession>
<evidence type="ECO:0000313" key="2">
    <source>
        <dbReference type="EMBL" id="PIQ87013.1"/>
    </source>
</evidence>
<dbReference type="PANTHER" id="PTHR12277">
    <property type="entry name" value="ALPHA/BETA HYDROLASE DOMAIN-CONTAINING PROTEIN"/>
    <property type="match status" value="1"/>
</dbReference>
<dbReference type="SUPFAM" id="SSF53474">
    <property type="entry name" value="alpha/beta-Hydrolases"/>
    <property type="match status" value="1"/>
</dbReference>
<dbReference type="InterPro" id="IPR022742">
    <property type="entry name" value="Hydrolase_4"/>
</dbReference>
<proteinExistence type="predicted"/>
<reference evidence="2 3" key="1">
    <citation type="submission" date="2017-09" db="EMBL/GenBank/DDBJ databases">
        <title>Depth-based differentiation of microbial function through sediment-hosted aquifers and enrichment of novel symbionts in the deep terrestrial subsurface.</title>
        <authorList>
            <person name="Probst A.J."/>
            <person name="Ladd B."/>
            <person name="Jarett J.K."/>
            <person name="Geller-Mcgrath D.E."/>
            <person name="Sieber C.M."/>
            <person name="Emerson J.B."/>
            <person name="Anantharaman K."/>
            <person name="Thomas B.C."/>
            <person name="Malmstrom R."/>
            <person name="Stieglmeier M."/>
            <person name="Klingl A."/>
            <person name="Woyke T."/>
            <person name="Ryan C.M."/>
            <person name="Banfield J.F."/>
        </authorList>
    </citation>
    <scope>NUCLEOTIDE SEQUENCE [LARGE SCALE GENOMIC DNA]</scope>
    <source>
        <strain evidence="2">CG11_big_fil_rev_8_21_14_0_20_45_26</strain>
    </source>
</reference>
<protein>
    <submittedName>
        <fullName evidence="2">Alpha/beta hydrolase</fullName>
    </submittedName>
</protein>
<feature type="domain" description="Serine aminopeptidase S33" evidence="1">
    <location>
        <begin position="55"/>
        <end position="165"/>
    </location>
</feature>
<name>A0A2H0LRE7_9BACT</name>
<evidence type="ECO:0000259" key="1">
    <source>
        <dbReference type="Pfam" id="PF12146"/>
    </source>
</evidence>